<dbReference type="AlphaFoldDB" id="A0A7J0GEA2"/>
<dbReference type="Proteomes" id="UP000585474">
    <property type="component" value="Unassembled WGS sequence"/>
</dbReference>
<name>A0A7J0GEA2_9ERIC</name>
<proteinExistence type="predicted"/>
<organism evidence="1 2">
    <name type="scientific">Actinidia rufa</name>
    <dbReference type="NCBI Taxonomy" id="165716"/>
    <lineage>
        <taxon>Eukaryota</taxon>
        <taxon>Viridiplantae</taxon>
        <taxon>Streptophyta</taxon>
        <taxon>Embryophyta</taxon>
        <taxon>Tracheophyta</taxon>
        <taxon>Spermatophyta</taxon>
        <taxon>Magnoliopsida</taxon>
        <taxon>eudicotyledons</taxon>
        <taxon>Gunneridae</taxon>
        <taxon>Pentapetalae</taxon>
        <taxon>asterids</taxon>
        <taxon>Ericales</taxon>
        <taxon>Actinidiaceae</taxon>
        <taxon>Actinidia</taxon>
    </lineage>
</organism>
<evidence type="ECO:0000313" key="1">
    <source>
        <dbReference type="EMBL" id="GFZ09137.1"/>
    </source>
</evidence>
<evidence type="ECO:0000313" key="2">
    <source>
        <dbReference type="Proteomes" id="UP000585474"/>
    </source>
</evidence>
<reference evidence="1 2" key="1">
    <citation type="submission" date="2019-07" db="EMBL/GenBank/DDBJ databases">
        <title>De Novo Assembly of kiwifruit Actinidia rufa.</title>
        <authorList>
            <person name="Sugita-Konishi S."/>
            <person name="Sato K."/>
            <person name="Mori E."/>
            <person name="Abe Y."/>
            <person name="Kisaki G."/>
            <person name="Hamano K."/>
            <person name="Suezawa K."/>
            <person name="Otani M."/>
            <person name="Fukuda T."/>
            <person name="Manabe T."/>
            <person name="Gomi K."/>
            <person name="Tabuchi M."/>
            <person name="Akimitsu K."/>
            <person name="Kataoka I."/>
        </authorList>
    </citation>
    <scope>NUCLEOTIDE SEQUENCE [LARGE SCALE GENOMIC DNA]</scope>
    <source>
        <strain evidence="2">cv. Fuchu</strain>
    </source>
</reference>
<sequence>MNEKGQHQASVLLYFPPPIYRVIQFVYGCLSLSKLHQVPLNHVGNGLQQYQSILESSFLSGIKQRLLSFIFRGTWTEETDQTQVG</sequence>
<keyword evidence="2" id="KW-1185">Reference proteome</keyword>
<comment type="caution">
    <text evidence="1">The sequence shown here is derived from an EMBL/GenBank/DDBJ whole genome shotgun (WGS) entry which is preliminary data.</text>
</comment>
<accession>A0A7J0GEA2</accession>
<protein>
    <submittedName>
        <fullName evidence="1">Uncharacterized protein</fullName>
    </submittedName>
</protein>
<dbReference type="EMBL" id="BJWL01000020">
    <property type="protein sequence ID" value="GFZ09137.1"/>
    <property type="molecule type" value="Genomic_DNA"/>
</dbReference>
<dbReference type="OrthoDB" id="1747652at2759"/>
<gene>
    <name evidence="1" type="ORF">Acr_20g0009450</name>
</gene>